<evidence type="ECO:0000256" key="4">
    <source>
        <dbReference type="ARBA" id="ARBA00022475"/>
    </source>
</evidence>
<dbReference type="PANTHER" id="PTHR30294:SF29">
    <property type="entry name" value="MULTIDRUG ABC TRANSPORTER PERMEASE YBHS-RELATED"/>
    <property type="match status" value="1"/>
</dbReference>
<dbReference type="InterPro" id="IPR047817">
    <property type="entry name" value="ABC2_TM_bact-type"/>
</dbReference>
<keyword evidence="3" id="KW-0813">Transport</keyword>
<dbReference type="InterPro" id="IPR051449">
    <property type="entry name" value="ABC-2_transporter_component"/>
</dbReference>
<evidence type="ECO:0000259" key="9">
    <source>
        <dbReference type="PROSITE" id="PS51012"/>
    </source>
</evidence>
<feature type="transmembrane region" description="Helical" evidence="8">
    <location>
        <begin position="158"/>
        <end position="176"/>
    </location>
</feature>
<dbReference type="Pfam" id="PF12698">
    <property type="entry name" value="ABC2_membrane_3"/>
    <property type="match status" value="1"/>
</dbReference>
<accession>X1SID9</accession>
<dbReference type="GO" id="GO:0005886">
    <property type="term" value="C:plasma membrane"/>
    <property type="evidence" value="ECO:0007669"/>
    <property type="project" value="UniProtKB-SubCell"/>
</dbReference>
<keyword evidence="4" id="KW-1003">Cell membrane</keyword>
<keyword evidence="6 8" id="KW-1133">Transmembrane helix</keyword>
<proteinExistence type="inferred from homology"/>
<evidence type="ECO:0000256" key="1">
    <source>
        <dbReference type="ARBA" id="ARBA00004651"/>
    </source>
</evidence>
<feature type="transmembrane region" description="Helical" evidence="8">
    <location>
        <begin position="64"/>
        <end position="87"/>
    </location>
</feature>
<sequence>GMFLSALNLVREKELGTLEQINVTPIRKYQFIVGKLVPFWIIALFELAFLMVIGKLFFNLPVLGSVGLLFGFASVYLLVVMGAGLFISTVSQTQQQVMFVSFFFMILFILMSGIFTPVETMPHWAQKINIINPLAYFMRVIRMVILKGSGFSDILKEFISLSVFAVIILSLAVWRYRKTT</sequence>
<organism evidence="10">
    <name type="scientific">marine sediment metagenome</name>
    <dbReference type="NCBI Taxonomy" id="412755"/>
    <lineage>
        <taxon>unclassified sequences</taxon>
        <taxon>metagenomes</taxon>
        <taxon>ecological metagenomes</taxon>
    </lineage>
</organism>
<dbReference type="PROSITE" id="PS51012">
    <property type="entry name" value="ABC_TM2"/>
    <property type="match status" value="1"/>
</dbReference>
<evidence type="ECO:0000256" key="5">
    <source>
        <dbReference type="ARBA" id="ARBA00022692"/>
    </source>
</evidence>
<comment type="caution">
    <text evidence="10">The sequence shown here is derived from an EMBL/GenBank/DDBJ whole genome shotgun (WGS) entry which is preliminary data.</text>
</comment>
<evidence type="ECO:0000256" key="3">
    <source>
        <dbReference type="ARBA" id="ARBA00022448"/>
    </source>
</evidence>
<evidence type="ECO:0000256" key="8">
    <source>
        <dbReference type="SAM" id="Phobius"/>
    </source>
</evidence>
<protein>
    <recommendedName>
        <fullName evidence="9">ABC transmembrane type-2 domain-containing protein</fullName>
    </recommendedName>
</protein>
<comment type="subcellular location">
    <subcellularLocation>
        <location evidence="1">Cell membrane</location>
        <topology evidence="1">Multi-pass membrane protein</topology>
    </subcellularLocation>
</comment>
<keyword evidence="7 8" id="KW-0472">Membrane</keyword>
<reference evidence="10" key="1">
    <citation type="journal article" date="2014" name="Front. Microbiol.">
        <title>High frequency of phylogenetically diverse reductive dehalogenase-homologous genes in deep subseafloor sedimentary metagenomes.</title>
        <authorList>
            <person name="Kawai M."/>
            <person name="Futagami T."/>
            <person name="Toyoda A."/>
            <person name="Takaki Y."/>
            <person name="Nishi S."/>
            <person name="Hori S."/>
            <person name="Arai W."/>
            <person name="Tsubouchi T."/>
            <person name="Morono Y."/>
            <person name="Uchiyama I."/>
            <person name="Ito T."/>
            <person name="Fujiyama A."/>
            <person name="Inagaki F."/>
            <person name="Takami H."/>
        </authorList>
    </citation>
    <scope>NUCLEOTIDE SEQUENCE</scope>
    <source>
        <strain evidence="10">Expedition CK06-06</strain>
    </source>
</reference>
<evidence type="ECO:0000256" key="7">
    <source>
        <dbReference type="ARBA" id="ARBA00023136"/>
    </source>
</evidence>
<feature type="transmembrane region" description="Helical" evidence="8">
    <location>
        <begin position="99"/>
        <end position="118"/>
    </location>
</feature>
<dbReference type="EMBL" id="BARW01020534">
    <property type="protein sequence ID" value="GAI92728.1"/>
    <property type="molecule type" value="Genomic_DNA"/>
</dbReference>
<comment type="similarity">
    <text evidence="2">Belongs to the ABC-2 integral membrane protein family.</text>
</comment>
<evidence type="ECO:0000313" key="10">
    <source>
        <dbReference type="EMBL" id="GAI92728.1"/>
    </source>
</evidence>
<feature type="transmembrane region" description="Helical" evidence="8">
    <location>
        <begin position="36"/>
        <end position="58"/>
    </location>
</feature>
<gene>
    <name evidence="10" type="ORF">S12H4_34668</name>
</gene>
<evidence type="ECO:0000256" key="6">
    <source>
        <dbReference type="ARBA" id="ARBA00022989"/>
    </source>
</evidence>
<dbReference type="GO" id="GO:0140359">
    <property type="term" value="F:ABC-type transporter activity"/>
    <property type="evidence" value="ECO:0007669"/>
    <property type="project" value="InterPro"/>
</dbReference>
<keyword evidence="5 8" id="KW-0812">Transmembrane</keyword>
<evidence type="ECO:0000256" key="2">
    <source>
        <dbReference type="ARBA" id="ARBA00007783"/>
    </source>
</evidence>
<dbReference type="PANTHER" id="PTHR30294">
    <property type="entry name" value="MEMBRANE COMPONENT OF ABC TRANSPORTER YHHJ-RELATED"/>
    <property type="match status" value="1"/>
</dbReference>
<feature type="non-terminal residue" evidence="10">
    <location>
        <position position="1"/>
    </location>
</feature>
<dbReference type="AlphaFoldDB" id="X1SID9"/>
<name>X1SID9_9ZZZZ</name>
<dbReference type="InterPro" id="IPR013525">
    <property type="entry name" value="ABC2_TM"/>
</dbReference>
<feature type="domain" description="ABC transmembrane type-2" evidence="9">
    <location>
        <begin position="1"/>
        <end position="179"/>
    </location>
</feature>